<feature type="region of interest" description="Disordered" evidence="1">
    <location>
        <begin position="120"/>
        <end position="139"/>
    </location>
</feature>
<dbReference type="InParanoid" id="C3YWK4"/>
<feature type="transmembrane region" description="Helical" evidence="2">
    <location>
        <begin position="218"/>
        <end position="241"/>
    </location>
</feature>
<proteinExistence type="predicted"/>
<evidence type="ECO:0000256" key="1">
    <source>
        <dbReference type="SAM" id="MobiDB-lite"/>
    </source>
</evidence>
<organism>
    <name type="scientific">Branchiostoma floridae</name>
    <name type="common">Florida lancelet</name>
    <name type="synonym">Amphioxus</name>
    <dbReference type="NCBI Taxonomy" id="7739"/>
    <lineage>
        <taxon>Eukaryota</taxon>
        <taxon>Metazoa</taxon>
        <taxon>Chordata</taxon>
        <taxon>Cephalochordata</taxon>
        <taxon>Leptocardii</taxon>
        <taxon>Amphioxiformes</taxon>
        <taxon>Branchiostomatidae</taxon>
        <taxon>Branchiostoma</taxon>
    </lineage>
</organism>
<keyword evidence="2" id="KW-1133">Transmembrane helix</keyword>
<feature type="transmembrane region" description="Helical" evidence="2">
    <location>
        <begin position="58"/>
        <end position="85"/>
    </location>
</feature>
<reference evidence="3" key="1">
    <citation type="journal article" date="2008" name="Nature">
        <title>The amphioxus genome and the evolution of the chordate karyotype.</title>
        <authorList>
            <consortium name="US DOE Joint Genome Institute (JGI-PGF)"/>
            <person name="Putnam N.H."/>
            <person name="Butts T."/>
            <person name="Ferrier D.E.K."/>
            <person name="Furlong R.F."/>
            <person name="Hellsten U."/>
            <person name="Kawashima T."/>
            <person name="Robinson-Rechavi M."/>
            <person name="Shoguchi E."/>
            <person name="Terry A."/>
            <person name="Yu J.-K."/>
            <person name="Benito-Gutierrez E.L."/>
            <person name="Dubchak I."/>
            <person name="Garcia-Fernandez J."/>
            <person name="Gibson-Brown J.J."/>
            <person name="Grigoriev I.V."/>
            <person name="Horton A.C."/>
            <person name="de Jong P.J."/>
            <person name="Jurka J."/>
            <person name="Kapitonov V.V."/>
            <person name="Kohara Y."/>
            <person name="Kuroki Y."/>
            <person name="Lindquist E."/>
            <person name="Lucas S."/>
            <person name="Osoegawa K."/>
            <person name="Pennacchio L.A."/>
            <person name="Salamov A.A."/>
            <person name="Satou Y."/>
            <person name="Sauka-Spengler T."/>
            <person name="Schmutz J."/>
            <person name="Shin-I T."/>
            <person name="Toyoda A."/>
            <person name="Bronner-Fraser M."/>
            <person name="Fujiyama A."/>
            <person name="Holland L.Z."/>
            <person name="Holland P.W.H."/>
            <person name="Satoh N."/>
            <person name="Rokhsar D.S."/>
        </authorList>
    </citation>
    <scope>NUCLEOTIDE SEQUENCE [LARGE SCALE GENOMIC DNA]</scope>
    <source>
        <strain evidence="3">S238N-H82</strain>
        <tissue evidence="3">Testes</tissue>
    </source>
</reference>
<feature type="region of interest" description="Disordered" evidence="1">
    <location>
        <begin position="1"/>
        <end position="45"/>
    </location>
</feature>
<feature type="compositionally biased region" description="Basic residues" evidence="1">
    <location>
        <begin position="9"/>
        <end position="38"/>
    </location>
</feature>
<feature type="compositionally biased region" description="Polar residues" evidence="1">
    <location>
        <begin position="345"/>
        <end position="361"/>
    </location>
</feature>
<keyword evidence="2" id="KW-0812">Transmembrane</keyword>
<sequence>MGKGERRGGRARAGRARHHHNHFQQRRRLGGGLNRRRGGGGGRGITLNFSGSQGAARYYSAGISLFMISLFLLFSGIPMTVIFSGFDSGNYYPLIMIGIGGALFVASMFMCARAKRKSAEAAATNPTTQDTTGVVGPTGPPQTAGVFLQPAQPTAPDPMYFSGAMPGQPMAIWGKEREGEAEQAAAPDIIIITFNAAEGVVVAAGFRSVSRDRALRDVSLMPLMMFGIGGALLVAGVFLCARGKRRAAKEAATSPAGQDTGTSQPEQTAETRPQPSQGAQPTAPDPTAFGGTIPGQPMADFSYPSAGQPYPGSQPYPGPAAAGGFGPAPSAPAPSGPAPPPQYGFTYNTSDNYNTQYSAGTSDLPPPPAYSTVVNEKL</sequence>
<feature type="compositionally biased region" description="Pro residues" evidence="1">
    <location>
        <begin position="329"/>
        <end position="342"/>
    </location>
</feature>
<feature type="compositionally biased region" description="Polar residues" evidence="1">
    <location>
        <begin position="255"/>
        <end position="280"/>
    </location>
</feature>
<dbReference type="AlphaFoldDB" id="C3YWK4"/>
<feature type="transmembrane region" description="Helical" evidence="2">
    <location>
        <begin position="91"/>
        <end position="112"/>
    </location>
</feature>
<dbReference type="EMBL" id="GG666561">
    <property type="protein sequence ID" value="EEN55248.1"/>
    <property type="molecule type" value="Genomic_DNA"/>
</dbReference>
<name>C3YWK4_BRAFL</name>
<gene>
    <name evidence="3" type="ORF">BRAFLDRAFT_64414</name>
</gene>
<protein>
    <submittedName>
        <fullName evidence="3">Uncharacterized protein</fullName>
    </submittedName>
</protein>
<evidence type="ECO:0000256" key="2">
    <source>
        <dbReference type="SAM" id="Phobius"/>
    </source>
</evidence>
<keyword evidence="2" id="KW-0472">Membrane</keyword>
<evidence type="ECO:0000313" key="3">
    <source>
        <dbReference type="EMBL" id="EEN55248.1"/>
    </source>
</evidence>
<feature type="region of interest" description="Disordered" evidence="1">
    <location>
        <begin position="249"/>
        <end position="378"/>
    </location>
</feature>
<accession>C3YWK4</accession>
<feature type="transmembrane region" description="Helical" evidence="2">
    <location>
        <begin position="185"/>
        <end position="206"/>
    </location>
</feature>